<proteinExistence type="predicted"/>
<evidence type="ECO:0000313" key="3">
    <source>
        <dbReference type="Proteomes" id="UP001221909"/>
    </source>
</evidence>
<feature type="domain" description="Opioid growth factor receptor (OGFr) conserved" evidence="1">
    <location>
        <begin position="12"/>
        <end position="151"/>
    </location>
</feature>
<dbReference type="PANTHER" id="PTHR14015">
    <property type="entry name" value="OPIOID GROWTH FACTOR RECEPTOR OGFR ZETA-TYPE OPIOID RECEPTOR"/>
    <property type="match status" value="1"/>
</dbReference>
<protein>
    <submittedName>
        <fullName evidence="2">Opioid growth factor receptor-related protein</fullName>
    </submittedName>
</protein>
<comment type="caution">
    <text evidence="2">The sequence shown here is derived from an EMBL/GenBank/DDBJ whole genome shotgun (WGS) entry which is preliminary data.</text>
</comment>
<evidence type="ECO:0000313" key="2">
    <source>
        <dbReference type="EMBL" id="MDD0824419.1"/>
    </source>
</evidence>
<dbReference type="Pfam" id="PF04664">
    <property type="entry name" value="OGFr_N"/>
    <property type="match status" value="1"/>
</dbReference>
<reference evidence="2 3" key="1">
    <citation type="submission" date="2023-02" db="EMBL/GenBank/DDBJ databases">
        <title>Mannheimia cairiniae sp. nov., a novel species of Mannheimia obtained from moscovy ducks (Cairina moschata) and reclassification of Mannheimia ovis as heterotypic synonym of Mannheimia pernigra.</title>
        <authorList>
            <person name="Christensen H."/>
        </authorList>
    </citation>
    <scope>NUCLEOTIDE SEQUENCE [LARGE SCALE GENOMIC DNA]</scope>
    <source>
        <strain evidence="2 3">AT1</strain>
    </source>
</reference>
<dbReference type="RefSeq" id="WP_273748061.1">
    <property type="nucleotide sequence ID" value="NZ_JAQSJE010000008.1"/>
</dbReference>
<name>A0ABT5MQF9_9PAST</name>
<gene>
    <name evidence="2" type="ORF">PTQ27_08085</name>
</gene>
<dbReference type="EMBL" id="JAQSJE010000008">
    <property type="protein sequence ID" value="MDD0824419.1"/>
    <property type="molecule type" value="Genomic_DNA"/>
</dbReference>
<dbReference type="InterPro" id="IPR006757">
    <property type="entry name" value="OGF_rcpt"/>
</dbReference>
<dbReference type="Proteomes" id="UP001221909">
    <property type="component" value="Unassembled WGS sequence"/>
</dbReference>
<evidence type="ECO:0000259" key="1">
    <source>
        <dbReference type="Pfam" id="PF04664"/>
    </source>
</evidence>
<keyword evidence="2" id="KW-0675">Receptor</keyword>
<dbReference type="PANTHER" id="PTHR14015:SF2">
    <property type="entry name" value="OPIOID GROWTH FACTOR RECEPTOR (OGFR) CONSERVED DOMAIN-CONTAINING PROTEIN"/>
    <property type="match status" value="1"/>
</dbReference>
<accession>A0ABT5MQF9</accession>
<sequence length="171" mass="20370">MEHHTNTSHPIIEFYQGRRKTSQFDLSLEEVWNLPKSMLNQGYFWIAWLFPVEKPSKWNNLAPAFQPQDTKFFRNSSEIQQRFIGSFEHIIRYWGIYLEDGELKMTEEVQNRHYWIRRIGHEDKKISRIIVSLDLCGQPELARQLQKIAVQLGLEKGTPNPETVEVWRSLI</sequence>
<keyword evidence="3" id="KW-1185">Reference proteome</keyword>
<organism evidence="2 3">
    <name type="scientific">Mannheimia cairinae</name>
    <dbReference type="NCBI Taxonomy" id="3025936"/>
    <lineage>
        <taxon>Bacteria</taxon>
        <taxon>Pseudomonadati</taxon>
        <taxon>Pseudomonadota</taxon>
        <taxon>Gammaproteobacteria</taxon>
        <taxon>Pasteurellales</taxon>
        <taxon>Pasteurellaceae</taxon>
        <taxon>Mannheimia</taxon>
    </lineage>
</organism>
<dbReference type="InterPro" id="IPR039574">
    <property type="entry name" value="OGFr"/>
</dbReference>